<dbReference type="RefSeq" id="WP_100254218.1">
    <property type="nucleotide sequence ID" value="NZ_CP024870.1"/>
</dbReference>
<organism evidence="2 3">
    <name type="scientific">Spiroplasma clarkii</name>
    <dbReference type="NCBI Taxonomy" id="2139"/>
    <lineage>
        <taxon>Bacteria</taxon>
        <taxon>Bacillati</taxon>
        <taxon>Mycoplasmatota</taxon>
        <taxon>Mollicutes</taxon>
        <taxon>Entomoplasmatales</taxon>
        <taxon>Spiroplasmataceae</taxon>
        <taxon>Spiroplasma</taxon>
    </lineage>
</organism>
<keyword evidence="3" id="KW-1185">Reference proteome</keyword>
<dbReference type="Proteomes" id="UP000231179">
    <property type="component" value="Chromosome"/>
</dbReference>
<feature type="coiled-coil region" evidence="1">
    <location>
        <begin position="472"/>
        <end position="506"/>
    </location>
</feature>
<proteinExistence type="predicted"/>
<sequence length="625" mass="72385">MKKLIILLSSVLLSVPPIITTTSLTRNNLRSTKSVFKEYEVDSKHYDDILKSTIINVENYDFESLHEILSNGIEPMFGFYSELSYNNYMNTFYQLMNNLNKLITSETQVSEFNELNFNLGQANQMIQTKLDQEDYINEIKSRNSEVSEYANLNYYAFNILYSELISEDIEKYKDSKTELAGLKAEVSVYEASVDDLKAGLSNLDIGIQAGKNVEKIFDNILAMIHERIDYIKGFFAGNSEIWIEILHDGMWSALDQLVRYAVNQIPGLDYDEVLANVKEQFLNADVEFEDFKDIYEAFTSAINGDEEIIVPDATNNIATFLDNMTKDVVKDLFSDKIGEYISEQLPIIKVIENIVDIGLAILAVEMDMFTNLHNHSNFLDSFIMNDLPNMFSIIEDEFKNDDSIEAQMILRKITAFTADIRNVISSFRFQFIDLKKIDLVKKAFDLVTGIKEETKKWFKDVAVAAGMLDKPIALLYEMKENTVKKIAQLENDKSNLLNDADDFIKKIAESLEKIDDLEAYVKNSQLDNLVADSEEFNNWLKDYSDIIDFDEFSSRAMQFEPLKNLKYKYENYRIEELFRKQLTGKYLYSYGQDNASDHQIEYKQNRYIELYEFITNKYEGVMKNA</sequence>
<evidence type="ECO:0000313" key="3">
    <source>
        <dbReference type="Proteomes" id="UP000231179"/>
    </source>
</evidence>
<dbReference type="AlphaFoldDB" id="A0A2K8KG40"/>
<evidence type="ECO:0000313" key="2">
    <source>
        <dbReference type="EMBL" id="ATX70657.1"/>
    </source>
</evidence>
<dbReference type="EMBL" id="CP024870">
    <property type="protein sequence ID" value="ATX70657.1"/>
    <property type="molecule type" value="Genomic_DNA"/>
</dbReference>
<protein>
    <submittedName>
        <fullName evidence="2">Uncharacterized protein</fullName>
    </submittedName>
</protein>
<name>A0A2K8KG40_9MOLU</name>
<accession>A0A2K8KG40</accession>
<gene>
    <name evidence="2" type="ORF">SCLAR_v1c03270</name>
</gene>
<evidence type="ECO:0000256" key="1">
    <source>
        <dbReference type="SAM" id="Coils"/>
    </source>
</evidence>
<keyword evidence="1" id="KW-0175">Coiled coil</keyword>
<reference evidence="2 3" key="1">
    <citation type="submission" date="2017-11" db="EMBL/GenBank/DDBJ databases">
        <title>Complete genome sequence of Spiroplasma clarkii CN-5 (DSM 19994).</title>
        <authorList>
            <person name="Tsai Y.-M."/>
            <person name="Chang A."/>
            <person name="Lo W.-S."/>
            <person name="Kuo C.-H."/>
        </authorList>
    </citation>
    <scope>NUCLEOTIDE SEQUENCE [LARGE SCALE GENOMIC DNA]</scope>
    <source>
        <strain evidence="2 3">CN-5</strain>
    </source>
</reference>